<evidence type="ECO:0000256" key="9">
    <source>
        <dbReference type="SAM" id="MobiDB-lite"/>
    </source>
</evidence>
<dbReference type="OrthoDB" id="5345625at2759"/>
<comment type="caution">
    <text evidence="10">The sequence shown here is derived from an EMBL/GenBank/DDBJ whole genome shotgun (WGS) entry which is preliminary data.</text>
</comment>
<feature type="compositionally biased region" description="Basic and acidic residues" evidence="9">
    <location>
        <begin position="156"/>
        <end position="166"/>
    </location>
</feature>
<sequence>MASNDEHSSTNAQQVRPNPTMPANQRRVLGDVSPNVKLASPALGMLKNGKPMTSSPLKRSFTTTAQDAAGLKYLKRRRLSDDEALSEQVQAGQDSGRRGSVFSGKRSASVEEAAEGSVESEPLLSETKASDDPSIPTVQQESPTEPNTPTSTASEPKQHSSEERRSFSSLINYDPSSQISLSNPHQQPAPAPAPTTQETNPTRSIPGMTRAQLLKLRLKVAMYKVETNQTHLPFQQLKHDGHDIDGKATDEAVEEAVAQLRREAQLIQHRRLLASSTTNDEQQQPVPKLLPAPLLRPTAYSSRMVYDEQDVPSSPPMDSPERETSRSPKKTGLLARGMATPAKELRRLGSPPGSVERASIGRVEEAELTSSVVKGRVAEGLLGLRNST</sequence>
<accession>A0A4U0U7H4</accession>
<keyword evidence="11" id="KW-1185">Reference proteome</keyword>
<evidence type="ECO:0000256" key="1">
    <source>
        <dbReference type="ARBA" id="ARBA00004123"/>
    </source>
</evidence>
<evidence type="ECO:0000256" key="5">
    <source>
        <dbReference type="ARBA" id="ARBA00022491"/>
    </source>
</evidence>
<feature type="region of interest" description="Disordered" evidence="9">
    <location>
        <begin position="304"/>
        <end position="358"/>
    </location>
</feature>
<feature type="region of interest" description="Disordered" evidence="9">
    <location>
        <begin position="79"/>
        <end position="207"/>
    </location>
</feature>
<evidence type="ECO:0000256" key="3">
    <source>
        <dbReference type="ARBA" id="ARBA00006922"/>
    </source>
</evidence>
<evidence type="ECO:0000256" key="7">
    <source>
        <dbReference type="ARBA" id="ARBA00023163"/>
    </source>
</evidence>
<reference evidence="10 11" key="1">
    <citation type="submission" date="2017-03" db="EMBL/GenBank/DDBJ databases">
        <title>Genomes of endolithic fungi from Antarctica.</title>
        <authorList>
            <person name="Coleine C."/>
            <person name="Masonjones S."/>
            <person name="Stajich J.E."/>
        </authorList>
    </citation>
    <scope>NUCLEOTIDE SEQUENCE [LARGE SCALE GENOMIC DNA]</scope>
    <source>
        <strain evidence="10 11">CCFEE 6315</strain>
    </source>
</reference>
<comment type="subcellular location">
    <subcellularLocation>
        <location evidence="2">Cytoplasm</location>
    </subcellularLocation>
    <subcellularLocation>
        <location evidence="1">Nucleus</location>
    </subcellularLocation>
</comment>
<gene>
    <name evidence="10" type="ORF">B0A50_02026</name>
</gene>
<dbReference type="Pfam" id="PF08528">
    <property type="entry name" value="Whi5"/>
    <property type="match status" value="1"/>
</dbReference>
<keyword evidence="6" id="KW-0805">Transcription regulation</keyword>
<evidence type="ECO:0000256" key="2">
    <source>
        <dbReference type="ARBA" id="ARBA00004496"/>
    </source>
</evidence>
<keyword evidence="4" id="KW-0963">Cytoplasm</keyword>
<name>A0A4U0U7H4_9PEZI</name>
<proteinExistence type="inferred from homology"/>
<protein>
    <submittedName>
        <fullName evidence="10">Uncharacterized protein</fullName>
    </submittedName>
</protein>
<feature type="compositionally biased region" description="Polar residues" evidence="9">
    <location>
        <begin position="167"/>
        <end position="183"/>
    </location>
</feature>
<keyword evidence="8" id="KW-0539">Nucleus</keyword>
<evidence type="ECO:0000256" key="8">
    <source>
        <dbReference type="ARBA" id="ARBA00023242"/>
    </source>
</evidence>
<dbReference type="AlphaFoldDB" id="A0A4U0U7H4"/>
<dbReference type="Proteomes" id="UP000308549">
    <property type="component" value="Unassembled WGS sequence"/>
</dbReference>
<feature type="compositionally biased region" description="Polar residues" evidence="9">
    <location>
        <begin position="9"/>
        <end position="23"/>
    </location>
</feature>
<dbReference type="GO" id="GO:0005737">
    <property type="term" value="C:cytoplasm"/>
    <property type="evidence" value="ECO:0007669"/>
    <property type="project" value="UniProtKB-SubCell"/>
</dbReference>
<evidence type="ECO:0000313" key="11">
    <source>
        <dbReference type="Proteomes" id="UP000308549"/>
    </source>
</evidence>
<feature type="compositionally biased region" description="Low complexity" evidence="9">
    <location>
        <begin position="141"/>
        <end position="155"/>
    </location>
</feature>
<dbReference type="InterPro" id="IPR013734">
    <property type="entry name" value="TF_Nrm1/Whi5"/>
</dbReference>
<dbReference type="GO" id="GO:0005634">
    <property type="term" value="C:nucleus"/>
    <property type="evidence" value="ECO:0007669"/>
    <property type="project" value="UniProtKB-SubCell"/>
</dbReference>
<evidence type="ECO:0000256" key="4">
    <source>
        <dbReference type="ARBA" id="ARBA00022490"/>
    </source>
</evidence>
<feature type="compositionally biased region" description="Polar residues" evidence="9">
    <location>
        <begin position="51"/>
        <end position="66"/>
    </location>
</feature>
<evidence type="ECO:0000313" key="10">
    <source>
        <dbReference type="EMBL" id="TKA31058.1"/>
    </source>
</evidence>
<evidence type="ECO:0000256" key="6">
    <source>
        <dbReference type="ARBA" id="ARBA00023015"/>
    </source>
</evidence>
<comment type="similarity">
    <text evidence="3">Belongs to the WHI5/NRM1 family.</text>
</comment>
<keyword evidence="5" id="KW-0678">Repressor</keyword>
<organism evidence="10 11">
    <name type="scientific">Salinomyces thailandicus</name>
    <dbReference type="NCBI Taxonomy" id="706561"/>
    <lineage>
        <taxon>Eukaryota</taxon>
        <taxon>Fungi</taxon>
        <taxon>Dikarya</taxon>
        <taxon>Ascomycota</taxon>
        <taxon>Pezizomycotina</taxon>
        <taxon>Dothideomycetes</taxon>
        <taxon>Dothideomycetidae</taxon>
        <taxon>Mycosphaerellales</taxon>
        <taxon>Teratosphaeriaceae</taxon>
        <taxon>Salinomyces</taxon>
    </lineage>
</organism>
<keyword evidence="7" id="KW-0804">Transcription</keyword>
<dbReference type="EMBL" id="NAJL01000009">
    <property type="protein sequence ID" value="TKA31058.1"/>
    <property type="molecule type" value="Genomic_DNA"/>
</dbReference>
<feature type="region of interest" description="Disordered" evidence="9">
    <location>
        <begin position="1"/>
        <end position="66"/>
    </location>
</feature>